<dbReference type="InterPro" id="IPR051910">
    <property type="entry name" value="ComF/GntX_DNA_util-trans"/>
</dbReference>
<evidence type="ECO:0000256" key="1">
    <source>
        <dbReference type="ARBA" id="ARBA00008007"/>
    </source>
</evidence>
<dbReference type="PANTHER" id="PTHR47505">
    <property type="entry name" value="DNA UTILIZATION PROTEIN YHGH"/>
    <property type="match status" value="1"/>
</dbReference>
<dbReference type="OrthoDB" id="9779910at2"/>
<dbReference type="EMBL" id="CYYU01000001">
    <property type="protein sequence ID" value="CUN34240.1"/>
    <property type="molecule type" value="Genomic_DNA"/>
</dbReference>
<dbReference type="SUPFAM" id="SSF53271">
    <property type="entry name" value="PRTase-like"/>
    <property type="match status" value="1"/>
</dbReference>
<feature type="domain" description="Double zinc ribbon" evidence="3">
    <location>
        <begin position="9"/>
        <end position="40"/>
    </location>
</feature>
<dbReference type="Pfam" id="PF00156">
    <property type="entry name" value="Pribosyltran"/>
    <property type="match status" value="1"/>
</dbReference>
<dbReference type="Gene3D" id="3.40.50.2020">
    <property type="match status" value="1"/>
</dbReference>
<name>A0A173W5E3_9FIRM</name>
<dbReference type="InterPro" id="IPR044005">
    <property type="entry name" value="DZR_2"/>
</dbReference>
<dbReference type="eggNOG" id="COG1040">
    <property type="taxonomic scope" value="Bacteria"/>
</dbReference>
<comment type="similarity">
    <text evidence="1">Belongs to the ComF/GntX family.</text>
</comment>
<dbReference type="STRING" id="187979.ERS852385_00031"/>
<proteinExistence type="inferred from homology"/>
<keyword evidence="5" id="KW-1185">Reference proteome</keyword>
<evidence type="ECO:0000259" key="3">
    <source>
        <dbReference type="Pfam" id="PF18912"/>
    </source>
</evidence>
<dbReference type="Pfam" id="PF18912">
    <property type="entry name" value="DZR_2"/>
    <property type="match status" value="1"/>
</dbReference>
<dbReference type="InterPro" id="IPR029057">
    <property type="entry name" value="PRTase-like"/>
</dbReference>
<protein>
    <submittedName>
        <fullName evidence="4">DNA utilization protein GntX</fullName>
    </submittedName>
</protein>
<dbReference type="RefSeq" id="WP_055159846.1">
    <property type="nucleotide sequence ID" value="NZ_CABIWZ010000001.1"/>
</dbReference>
<dbReference type="PANTHER" id="PTHR47505:SF1">
    <property type="entry name" value="DNA UTILIZATION PROTEIN YHGH"/>
    <property type="match status" value="1"/>
</dbReference>
<dbReference type="AlphaFoldDB" id="A0A173W5E3"/>
<dbReference type="InterPro" id="IPR000836">
    <property type="entry name" value="PRTase_dom"/>
</dbReference>
<accession>A0A173W5E3</accession>
<sequence length="218" mass="23886">MGKGVIQSVLDFLFPPSCPVCRAYVEQLGDWCPACMKEAQQPHAILLPALSQRFIGAVWALGIYRGGLRSLIHALKYRKKRSALPCIASFLQASSFVLPEGVDVAVPVPLHEARYRQRGFNQVELIFGEWLSAHGITMEQALVRTRKTEPLYKMARQERRKSLQGAFSLASGADVRGKHILLLDDILTTGATLSGCAAVLCQAGAARVDALVFASDHR</sequence>
<gene>
    <name evidence="4" type="ORF">ERS852385_00031</name>
</gene>
<evidence type="ECO:0000259" key="2">
    <source>
        <dbReference type="Pfam" id="PF00156"/>
    </source>
</evidence>
<dbReference type="CDD" id="cd06223">
    <property type="entry name" value="PRTases_typeI"/>
    <property type="match status" value="1"/>
</dbReference>
<feature type="domain" description="Phosphoribosyltransferase" evidence="2">
    <location>
        <begin position="170"/>
        <end position="215"/>
    </location>
</feature>
<dbReference type="Proteomes" id="UP000095546">
    <property type="component" value="Unassembled WGS sequence"/>
</dbReference>
<evidence type="ECO:0000313" key="5">
    <source>
        <dbReference type="Proteomes" id="UP000095546"/>
    </source>
</evidence>
<organism evidence="4 5">
    <name type="scientific">Mitsuokella jalaludinii</name>
    <dbReference type="NCBI Taxonomy" id="187979"/>
    <lineage>
        <taxon>Bacteria</taxon>
        <taxon>Bacillati</taxon>
        <taxon>Bacillota</taxon>
        <taxon>Negativicutes</taxon>
        <taxon>Selenomonadales</taxon>
        <taxon>Selenomonadaceae</taxon>
        <taxon>Mitsuokella</taxon>
    </lineage>
</organism>
<evidence type="ECO:0000313" key="4">
    <source>
        <dbReference type="EMBL" id="CUN34240.1"/>
    </source>
</evidence>
<reference evidence="4 5" key="1">
    <citation type="submission" date="2015-09" db="EMBL/GenBank/DDBJ databases">
        <authorList>
            <consortium name="Pathogen Informatics"/>
        </authorList>
    </citation>
    <scope>NUCLEOTIDE SEQUENCE [LARGE SCALE GENOMIC DNA]</scope>
    <source>
        <strain evidence="4 5">2789STDY5608828</strain>
    </source>
</reference>